<accession>A0ACB8APH5</accession>
<dbReference type="EMBL" id="MU267605">
    <property type="protein sequence ID" value="KAH7915080.1"/>
    <property type="molecule type" value="Genomic_DNA"/>
</dbReference>
<keyword evidence="2" id="KW-1185">Reference proteome</keyword>
<gene>
    <name evidence="1" type="ORF">BJ138DRAFT_998751</name>
</gene>
<protein>
    <submittedName>
        <fullName evidence="1">Uncharacterized protein</fullName>
    </submittedName>
</protein>
<evidence type="ECO:0000313" key="2">
    <source>
        <dbReference type="Proteomes" id="UP000790377"/>
    </source>
</evidence>
<organism evidence="1 2">
    <name type="scientific">Hygrophoropsis aurantiaca</name>
    <dbReference type="NCBI Taxonomy" id="72124"/>
    <lineage>
        <taxon>Eukaryota</taxon>
        <taxon>Fungi</taxon>
        <taxon>Dikarya</taxon>
        <taxon>Basidiomycota</taxon>
        <taxon>Agaricomycotina</taxon>
        <taxon>Agaricomycetes</taxon>
        <taxon>Agaricomycetidae</taxon>
        <taxon>Boletales</taxon>
        <taxon>Coniophorineae</taxon>
        <taxon>Hygrophoropsidaceae</taxon>
        <taxon>Hygrophoropsis</taxon>
    </lineage>
</organism>
<reference evidence="1" key="1">
    <citation type="journal article" date="2021" name="New Phytol.">
        <title>Evolutionary innovations through gain and loss of genes in the ectomycorrhizal Boletales.</title>
        <authorList>
            <person name="Wu G."/>
            <person name="Miyauchi S."/>
            <person name="Morin E."/>
            <person name="Kuo A."/>
            <person name="Drula E."/>
            <person name="Varga T."/>
            <person name="Kohler A."/>
            <person name="Feng B."/>
            <person name="Cao Y."/>
            <person name="Lipzen A."/>
            <person name="Daum C."/>
            <person name="Hundley H."/>
            <person name="Pangilinan J."/>
            <person name="Johnson J."/>
            <person name="Barry K."/>
            <person name="LaButti K."/>
            <person name="Ng V."/>
            <person name="Ahrendt S."/>
            <person name="Min B."/>
            <person name="Choi I.G."/>
            <person name="Park H."/>
            <person name="Plett J.M."/>
            <person name="Magnuson J."/>
            <person name="Spatafora J.W."/>
            <person name="Nagy L.G."/>
            <person name="Henrissat B."/>
            <person name="Grigoriev I.V."/>
            <person name="Yang Z.L."/>
            <person name="Xu J."/>
            <person name="Martin F.M."/>
        </authorList>
    </citation>
    <scope>NUCLEOTIDE SEQUENCE</scope>
    <source>
        <strain evidence="1">ATCC 28755</strain>
    </source>
</reference>
<dbReference type="Proteomes" id="UP000790377">
    <property type="component" value="Unassembled WGS sequence"/>
</dbReference>
<sequence length="1416" mass="155243">MRDSALGWSKSPSTTPLRIAKRDSQQPKPPFPLVARRSSSSYKHLRNNNLVSKSPFKSQIPTPSRPSSSADAPPAFPTRRVSGEKRPRPESMHEQAENERPFAFKRERRQSKVYQGLFEKEPVTKSPFKRVASLEEEEEEENPPPVPPKPSLSRPNTPTRPSLVSKRLHGPRTGTEGKRQRRKTVTFDERCDVLEFETEDGEDDPFFSDDDYGEPEGSSPSKEDSFESIQLGDPDDSITGMVDAMIQSASTNELSNRPSTPPRHPSLPPDMENEGGVPYGRTHHADRRRRASVSSPALAFPLYSPEQSHDDETPSTPPRAGTPISAPSSAVPLGRSTHPERIREEHRPDDLDEDVGMMPPSPSPAKKNSRSESGNKDSLIPKYNLEIQPQTSNSGKFFLNSLDPPIELCTDAPDPFAMPRIKDEPQLAELSFTSFEDPMDPANLSIGHSEVSLSNLDLEAELEQVLDGQILHDLDGETLPMRTSTPPPPTPDLSFANVSSGASSFIDKGSDAEASSPIGVNLRKRSASPMLKFIGRAASPALRTGSPLGELPALRAGSPVVRAESPANPLPTPSPSGLRESASTQSLQSNASGTRPRITREEVQRRLLRRRSEESPLGGAPPAETAVTSGGDSKSMQPEESMNAHVEENDWDKEKERRAESMSVMTDISVEFATIQTAEKRTLNISNASTQSIDPLPQLDNLAAPPVNPSPQPRISPAQPHSTLDNTFDFGNGFGLGIGLGVRDSVGSVQLGEMRSALDRLMDDVGGSAGSSTKKPKGHMRIESVTQGTRPGRFGVDPDANTQAFGDVSKDADESMRTETDMDFSFDNHQAAISPPQAVPIQRAATDSAVYPGPSVASPIQPAGDEPPAPAAAKDAIRSREELILEKRREARRREEDESLGYYTPPRASASRPSAGSSGRPIRRRSRSTGDVGALAKADRLLDIGISEADGDPFADSISKELKKLDPERKQGNYRVREHEAIYASADTERVSHMSTAGDVNGGKAWKAVRRPSDMNEYSKQIKEYRSQEKPGKAHGKVFVRVLGVRGLNVPIPQQATALTCTLNNGIHFVTTPECRLSRDSRIDQEFELIEHSKLEFTLTLKIRRDPHIAAQFKALVPPPTPAPQPVAPPPKPKGGMLSFFSSSPKKSSSAPSRATPPPPIVPPKLPDNLARYLKQDGTLARAFISFKDVASRCDTRVFETSYPLIGQRAEAGGKTTTLEIGEIVMQMFRLPPLPGVSQDQLPQSLEECHRGLRHVAWHKVTYFEGTLTQNGGDCGTWRRRQLRVIGANLVAFNDITKKATATINLKKAIAVEDTQDAKSSARSPGRRYDDDYDSLYGVERSFRLIFPGNQEILFFADTDDEKAKWLEVLRALVGHIPPNPLWAELIWQRQQELPKQSRRETIPSMSTSQGVMNHQ</sequence>
<name>A0ACB8APH5_9AGAM</name>
<evidence type="ECO:0000313" key="1">
    <source>
        <dbReference type="EMBL" id="KAH7915080.1"/>
    </source>
</evidence>
<comment type="caution">
    <text evidence="1">The sequence shown here is derived from an EMBL/GenBank/DDBJ whole genome shotgun (WGS) entry which is preliminary data.</text>
</comment>
<proteinExistence type="predicted"/>